<protein>
    <recommendedName>
        <fullName evidence="3">Ig-like domain-containing protein</fullName>
    </recommendedName>
</protein>
<dbReference type="InterPro" id="IPR007110">
    <property type="entry name" value="Ig-like_dom"/>
</dbReference>
<keyword evidence="2" id="KW-1015">Disulfide bond</keyword>
<dbReference type="Proteomes" id="UP000784294">
    <property type="component" value="Unassembled WGS sequence"/>
</dbReference>
<dbReference type="EMBL" id="CAAALY010023962">
    <property type="protein sequence ID" value="VEL15257.1"/>
    <property type="molecule type" value="Genomic_DNA"/>
</dbReference>
<evidence type="ECO:0000256" key="2">
    <source>
        <dbReference type="ARBA" id="ARBA00023157"/>
    </source>
</evidence>
<dbReference type="Gene3D" id="2.60.40.10">
    <property type="entry name" value="Immunoglobulins"/>
    <property type="match status" value="1"/>
</dbReference>
<evidence type="ECO:0000313" key="4">
    <source>
        <dbReference type="EMBL" id="VEL15257.1"/>
    </source>
</evidence>
<proteinExistence type="predicted"/>
<dbReference type="GO" id="GO:0005886">
    <property type="term" value="C:plasma membrane"/>
    <property type="evidence" value="ECO:0007669"/>
    <property type="project" value="TreeGrafter"/>
</dbReference>
<evidence type="ECO:0000259" key="3">
    <source>
        <dbReference type="PROSITE" id="PS50835"/>
    </source>
</evidence>
<keyword evidence="1" id="KW-0677">Repeat</keyword>
<keyword evidence="5" id="KW-1185">Reference proteome</keyword>
<dbReference type="SUPFAM" id="SSF48726">
    <property type="entry name" value="Immunoglobulin"/>
    <property type="match status" value="1"/>
</dbReference>
<evidence type="ECO:0000313" key="5">
    <source>
        <dbReference type="Proteomes" id="UP000784294"/>
    </source>
</evidence>
<dbReference type="PROSITE" id="PS50835">
    <property type="entry name" value="IG_LIKE"/>
    <property type="match status" value="1"/>
</dbReference>
<dbReference type="GO" id="GO:0098609">
    <property type="term" value="P:cell-cell adhesion"/>
    <property type="evidence" value="ECO:0007669"/>
    <property type="project" value="TreeGrafter"/>
</dbReference>
<dbReference type="PANTHER" id="PTHR44170:SF6">
    <property type="entry name" value="CONTACTIN"/>
    <property type="match status" value="1"/>
</dbReference>
<dbReference type="GO" id="GO:0007411">
    <property type="term" value="P:axon guidance"/>
    <property type="evidence" value="ECO:0007669"/>
    <property type="project" value="TreeGrafter"/>
</dbReference>
<name>A0A448WM98_9PLAT</name>
<dbReference type="AlphaFoldDB" id="A0A448WM98"/>
<dbReference type="InterPro" id="IPR013783">
    <property type="entry name" value="Ig-like_fold"/>
</dbReference>
<gene>
    <name evidence="4" type="ORF">PXEA_LOCUS8697</name>
</gene>
<dbReference type="PANTHER" id="PTHR44170">
    <property type="entry name" value="PROTEIN SIDEKICK"/>
    <property type="match status" value="1"/>
</dbReference>
<evidence type="ECO:0000256" key="1">
    <source>
        <dbReference type="ARBA" id="ARBA00022737"/>
    </source>
</evidence>
<accession>A0A448WM98</accession>
<dbReference type="InterPro" id="IPR036179">
    <property type="entry name" value="Ig-like_dom_sf"/>
</dbReference>
<feature type="domain" description="Ig-like" evidence="3">
    <location>
        <begin position="104"/>
        <end position="214"/>
    </location>
</feature>
<dbReference type="OrthoDB" id="3666223at2759"/>
<comment type="caution">
    <text evidence="4">The sequence shown here is derived from an EMBL/GenBank/DDBJ whole genome shotgun (WGS) entry which is preliminary data.</text>
</comment>
<dbReference type="GO" id="GO:0030424">
    <property type="term" value="C:axon"/>
    <property type="evidence" value="ECO:0007669"/>
    <property type="project" value="TreeGrafter"/>
</dbReference>
<sequence>MNPASFGEFVWDGYSPFEKNLRTELSSIWIDSVPRPHEKPSFSPARTRLVYGTNGVRWGWYIDTETELRSYICQANKSIANQLMELERGVDYGQIDLNDIQRAPCFVKQPFDVWYLPSYATDKFAEFTCMANGNPVPTYRWYKLGYIQSDLVQSNASVITRTLIDPLSDPTGRIAISMGSLVIHYADPQIDAQDYQCEAINQYGSILSRTARIVFVQLETFQKQPKMPRTVAAHRSITIPCDPIAHSPPDTLKLQTNVSVGDCS</sequence>
<reference evidence="4" key="1">
    <citation type="submission" date="2018-11" db="EMBL/GenBank/DDBJ databases">
        <authorList>
            <consortium name="Pathogen Informatics"/>
        </authorList>
    </citation>
    <scope>NUCLEOTIDE SEQUENCE</scope>
</reference>
<organism evidence="4 5">
    <name type="scientific">Protopolystoma xenopodis</name>
    <dbReference type="NCBI Taxonomy" id="117903"/>
    <lineage>
        <taxon>Eukaryota</taxon>
        <taxon>Metazoa</taxon>
        <taxon>Spiralia</taxon>
        <taxon>Lophotrochozoa</taxon>
        <taxon>Platyhelminthes</taxon>
        <taxon>Monogenea</taxon>
        <taxon>Polyopisthocotylea</taxon>
        <taxon>Polystomatidea</taxon>
        <taxon>Polystomatidae</taxon>
        <taxon>Protopolystoma</taxon>
    </lineage>
</organism>